<protein>
    <submittedName>
        <fullName evidence="1">Bifunctional (P)ppGpp synthetase/guanosine-3',5'-bis(Diphosphate) 3'-pyrophosphohydrolase</fullName>
    </submittedName>
</protein>
<dbReference type="AlphaFoldDB" id="A0A7V5PPS6"/>
<name>A0A7V5PPS6_CALAY</name>
<proteinExistence type="predicted"/>
<dbReference type="InterPro" id="IPR052194">
    <property type="entry name" value="MESH1"/>
</dbReference>
<comment type="caution">
    <text evidence="1">The sequence shown here is derived from an EMBL/GenBank/DDBJ whole genome shotgun (WGS) entry which is preliminary data.</text>
</comment>
<dbReference type="Proteomes" id="UP000886124">
    <property type="component" value="Unassembled WGS sequence"/>
</dbReference>
<organism evidence="1">
    <name type="scientific">Caldithrix abyssi</name>
    <dbReference type="NCBI Taxonomy" id="187145"/>
    <lineage>
        <taxon>Bacteria</taxon>
        <taxon>Pseudomonadati</taxon>
        <taxon>Calditrichota</taxon>
        <taxon>Calditrichia</taxon>
        <taxon>Calditrichales</taxon>
        <taxon>Calditrichaceae</taxon>
        <taxon>Caldithrix</taxon>
    </lineage>
</organism>
<evidence type="ECO:0000313" key="1">
    <source>
        <dbReference type="EMBL" id="HHJ53017.1"/>
    </source>
</evidence>
<dbReference type="GO" id="GO:0008893">
    <property type="term" value="F:guanosine-3',5'-bis(diphosphate) 3'-diphosphatase activity"/>
    <property type="evidence" value="ECO:0007669"/>
    <property type="project" value="TreeGrafter"/>
</dbReference>
<dbReference type="SUPFAM" id="SSF109604">
    <property type="entry name" value="HD-domain/PDEase-like"/>
    <property type="match status" value="1"/>
</dbReference>
<sequence>MKHTGLNHPLEKALQIAVESHAGQTDKSGQPYILHPLRLMMRMATETEKIVALLHDVVEDTPVTFDELEKMGFGSEVLEPLRLLTHDKTVDYFEYLAAIRTNPIARKVKLADLEDNLNILRLPTQMSDKDWQRLQKYRRAWEFLTQPS</sequence>
<dbReference type="Gene3D" id="1.10.3210.10">
    <property type="entry name" value="Hypothetical protein af1432"/>
    <property type="match status" value="1"/>
</dbReference>
<gene>
    <name evidence="1" type="ORF">ENJ89_07460</name>
</gene>
<dbReference type="PANTHER" id="PTHR46246:SF1">
    <property type="entry name" value="GUANOSINE-3',5'-BIS(DIPHOSPHATE) 3'-PYROPHOSPHOHYDROLASE MESH1"/>
    <property type="match status" value="1"/>
</dbReference>
<reference evidence="1" key="1">
    <citation type="journal article" date="2020" name="mSystems">
        <title>Genome- and Community-Level Interaction Insights into Carbon Utilization and Element Cycling Functions of Hydrothermarchaeota in Hydrothermal Sediment.</title>
        <authorList>
            <person name="Zhou Z."/>
            <person name="Liu Y."/>
            <person name="Xu W."/>
            <person name="Pan J."/>
            <person name="Luo Z.H."/>
            <person name="Li M."/>
        </authorList>
    </citation>
    <scope>NUCLEOTIDE SEQUENCE [LARGE SCALE GENOMIC DNA]</scope>
    <source>
        <strain evidence="1">HyVt-527</strain>
    </source>
</reference>
<accession>A0A7V5PPS6</accession>
<dbReference type="EMBL" id="DROD01000485">
    <property type="protein sequence ID" value="HHJ53017.1"/>
    <property type="molecule type" value="Genomic_DNA"/>
</dbReference>
<dbReference type="PANTHER" id="PTHR46246">
    <property type="entry name" value="GUANOSINE-3',5'-BIS(DIPHOSPHATE) 3'-PYROPHOSPHOHYDROLASE MESH1"/>
    <property type="match status" value="1"/>
</dbReference>